<dbReference type="PRINTS" id="PR00721">
    <property type="entry name" value="STOMATIN"/>
</dbReference>
<keyword evidence="4 9" id="KW-0645">Protease</keyword>
<keyword evidence="5" id="KW-0378">Hydrolase</keyword>
<dbReference type="Pfam" id="PF00595">
    <property type="entry name" value="PDZ"/>
    <property type="match status" value="1"/>
</dbReference>
<evidence type="ECO:0000313" key="9">
    <source>
        <dbReference type="EMBL" id="PFX13556.1"/>
    </source>
</evidence>
<dbReference type="InterPro" id="IPR001107">
    <property type="entry name" value="Band_7"/>
</dbReference>
<gene>
    <name evidence="9" type="primary">prc</name>
    <name evidence="9" type="ORF">AWC38_SpisGene22350</name>
</gene>
<dbReference type="Gene3D" id="2.30.42.10">
    <property type="match status" value="1"/>
</dbReference>
<comment type="subcellular location">
    <subcellularLocation>
        <location evidence="1">Membrane</location>
    </subcellularLocation>
</comment>
<comment type="similarity">
    <text evidence="2">Belongs to the band 7/mec-2 family.</text>
</comment>
<accession>A0A2B4R8S9</accession>
<dbReference type="InterPro" id="IPR040573">
    <property type="entry name" value="TSP_N"/>
</dbReference>
<dbReference type="OrthoDB" id="434619at2759"/>
<dbReference type="Pfam" id="PF03572">
    <property type="entry name" value="Peptidase_S41"/>
    <property type="match status" value="1"/>
</dbReference>
<dbReference type="CDD" id="cd08829">
    <property type="entry name" value="SPFH_paraslipin"/>
    <property type="match status" value="1"/>
</dbReference>
<dbReference type="FunFam" id="3.30.479.30:FF:000004">
    <property type="entry name" value="Putative membrane protease family, stomatin"/>
    <property type="match status" value="1"/>
</dbReference>
<dbReference type="PANTHER" id="PTHR32060">
    <property type="entry name" value="TAIL-SPECIFIC PROTEASE"/>
    <property type="match status" value="1"/>
</dbReference>
<comment type="caution">
    <text evidence="9">The sequence shown here is derived from an EMBL/GenBank/DDBJ whole genome shotgun (WGS) entry which is preliminary data.</text>
</comment>
<dbReference type="STRING" id="50429.A0A2B4R8S9"/>
<evidence type="ECO:0000256" key="4">
    <source>
        <dbReference type="ARBA" id="ARBA00022670"/>
    </source>
</evidence>
<dbReference type="AlphaFoldDB" id="A0A2B4R8S9"/>
<sequence length="639" mass="72079">MDHIKFLQKRETKKKDKEKNFHLSAFDTLEKKAREKILERFNERYKVLNKTTEDEWFAVFLNSITTVFDPHTTYFSPSEKNSFDTNISGKLEGIGAVLQSKGDYIKVVRLIAGGPAWKQGDLEANDLIIKVQQEGKEALDIMGMSINNVVKIIKGKKGTKVILTVQKLDKTYQEINITRDIIELEESFLKSCIVTNTNGKKYGYIYLPQFYINFKQKNSRSASSDMKKVLADFNEENVSGILLDLRHNGGGALQTAIDIAGFFIKKGAIVQVRHKKNQVETYKDPDPKMHWKKSLVIIVDAGSASASEILAAAMQDYGRALVMGTQTFGKGTVQNILDLNRYAPQYMGPLGALKFTIQKFYRVNGGSTQIKGVTPDIKYPDPYKYSEAYFKGRSRIDLRETVYDFPSQNVITKDNVNVQINALLYFQVMDPVKAVYEIENLPDAIEKLTQTTLRNVVGELELDESLSSRDIINSKLKSILDDATNKWGVKVNRVELQDINPPEDIKEAMEKQMRAERDRRAAVLEAEGEKKSKILEAEGFRESEIKKAEGQKQSEILKAEGEAIARIKISEAEAKAIKIVSEAIDPARKGDSVNYLIATKYIETLEEMVKGKDNKTVYIPFEATSVLSSLGGIKELLKK</sequence>
<dbReference type="SMART" id="SM00228">
    <property type="entry name" value="PDZ"/>
    <property type="match status" value="1"/>
</dbReference>
<evidence type="ECO:0000256" key="1">
    <source>
        <dbReference type="ARBA" id="ARBA00004370"/>
    </source>
</evidence>
<dbReference type="GO" id="GO:0006508">
    <property type="term" value="P:proteolysis"/>
    <property type="evidence" value="ECO:0007669"/>
    <property type="project" value="UniProtKB-KW"/>
</dbReference>
<evidence type="ECO:0000256" key="5">
    <source>
        <dbReference type="ARBA" id="ARBA00022801"/>
    </source>
</evidence>
<comment type="similarity">
    <text evidence="3">Belongs to the peptidase S41A family.</text>
</comment>
<dbReference type="InterPro" id="IPR036013">
    <property type="entry name" value="Band_7/SPFH_dom_sf"/>
</dbReference>
<dbReference type="EMBL" id="LSMT01000945">
    <property type="protein sequence ID" value="PFX13556.1"/>
    <property type="molecule type" value="Genomic_DNA"/>
</dbReference>
<dbReference type="Pfam" id="PF17804">
    <property type="entry name" value="TSP_NTD"/>
    <property type="match status" value="1"/>
</dbReference>
<evidence type="ECO:0000256" key="6">
    <source>
        <dbReference type="ARBA" id="ARBA00022825"/>
    </source>
</evidence>
<dbReference type="GO" id="GO:0008236">
    <property type="term" value="F:serine-type peptidase activity"/>
    <property type="evidence" value="ECO:0007669"/>
    <property type="project" value="UniProtKB-KW"/>
</dbReference>
<dbReference type="Pfam" id="PF01145">
    <property type="entry name" value="Band_7"/>
    <property type="match status" value="1"/>
</dbReference>
<reference evidence="9" key="1">
    <citation type="journal article" date="2017" name="J. ISSAAS">
        <title>Comparative analysis of the genomes of Stylophora pistillata and Acropora digitifera provides evidence for extensive differences between species of corals.</title>
        <authorList>
            <person name="Voolstra C.R."/>
            <person name="Li Y."/>
            <person name="Liew Y.J."/>
            <person name="Baumgarten S."/>
            <person name="Zoccola D."/>
            <person name="Flot J.-F."/>
            <person name="Tambutte S."/>
            <person name="Allemand D."/>
            <person name="Aranda M."/>
        </authorList>
    </citation>
    <scope>NUCLEOTIDE SEQUENCE</scope>
    <source>
        <strain evidence="9">CSM Monaco</strain>
        <tissue evidence="9">Whole animal</tissue>
    </source>
</reference>
<dbReference type="InterPro" id="IPR036034">
    <property type="entry name" value="PDZ_sf"/>
</dbReference>
<dbReference type="SMART" id="SM00244">
    <property type="entry name" value="PHB"/>
    <property type="match status" value="1"/>
</dbReference>
<dbReference type="Gene3D" id="3.90.226.10">
    <property type="entry name" value="2-enoyl-CoA Hydratase, Chain A, domain 1"/>
    <property type="match status" value="1"/>
</dbReference>
<dbReference type="GO" id="GO:0009898">
    <property type="term" value="C:cytoplasmic side of plasma membrane"/>
    <property type="evidence" value="ECO:0007669"/>
    <property type="project" value="UniProtKB-ARBA"/>
</dbReference>
<dbReference type="SUPFAM" id="SSF50156">
    <property type="entry name" value="PDZ domain-like"/>
    <property type="match status" value="1"/>
</dbReference>
<name>A0A2B4R8S9_STYPI</name>
<evidence type="ECO:0000256" key="7">
    <source>
        <dbReference type="ARBA" id="ARBA00023136"/>
    </source>
</evidence>
<dbReference type="PANTHER" id="PTHR32060:SF22">
    <property type="entry name" value="CARBOXYL-TERMINAL-PROCESSING PEPTIDASE 3, CHLOROPLASTIC"/>
    <property type="match status" value="1"/>
</dbReference>
<organism evidence="9">
    <name type="scientific">Stylophora pistillata</name>
    <name type="common">Smooth cauliflower coral</name>
    <dbReference type="NCBI Taxonomy" id="50429"/>
    <lineage>
        <taxon>Eukaryota</taxon>
        <taxon>Metazoa</taxon>
        <taxon>Cnidaria</taxon>
        <taxon>Anthozoa</taxon>
        <taxon>Hexacorallia</taxon>
        <taxon>Scleractinia</taxon>
        <taxon>Astrocoeniina</taxon>
        <taxon>Pocilloporidae</taxon>
        <taxon>Stylophora</taxon>
    </lineage>
</organism>
<keyword evidence="6" id="KW-0720">Serine protease</keyword>
<dbReference type="InterPro" id="IPR001478">
    <property type="entry name" value="PDZ"/>
</dbReference>
<dbReference type="SUPFAM" id="SSF117892">
    <property type="entry name" value="Band 7/SPFH domain"/>
    <property type="match status" value="1"/>
</dbReference>
<dbReference type="PROSITE" id="PS01270">
    <property type="entry name" value="BAND_7"/>
    <property type="match status" value="1"/>
</dbReference>
<evidence type="ECO:0000259" key="8">
    <source>
        <dbReference type="PROSITE" id="PS50106"/>
    </source>
</evidence>
<dbReference type="PROSITE" id="PS50106">
    <property type="entry name" value="PDZ"/>
    <property type="match status" value="1"/>
</dbReference>
<keyword evidence="7" id="KW-0472">Membrane</keyword>
<dbReference type="InterPro" id="IPR029045">
    <property type="entry name" value="ClpP/crotonase-like_dom_sf"/>
</dbReference>
<dbReference type="SUPFAM" id="SSF52096">
    <property type="entry name" value="ClpP/crotonase"/>
    <property type="match status" value="1"/>
</dbReference>
<dbReference type="InterPro" id="IPR004447">
    <property type="entry name" value="Peptidase_S41A"/>
</dbReference>
<dbReference type="InterPro" id="IPR018080">
    <property type="entry name" value="Band_7/stomatin-like_CS"/>
</dbReference>
<evidence type="ECO:0000256" key="3">
    <source>
        <dbReference type="ARBA" id="ARBA00009179"/>
    </source>
</evidence>
<dbReference type="Gene3D" id="3.30.479.30">
    <property type="entry name" value="Band 7 domain"/>
    <property type="match status" value="1"/>
</dbReference>
<dbReference type="InterPro" id="IPR001972">
    <property type="entry name" value="Stomatin_HflK_fam"/>
</dbReference>
<evidence type="ECO:0000256" key="2">
    <source>
        <dbReference type="ARBA" id="ARBA00008164"/>
    </source>
</evidence>
<dbReference type="GO" id="GO:0007165">
    <property type="term" value="P:signal transduction"/>
    <property type="evidence" value="ECO:0007669"/>
    <property type="project" value="TreeGrafter"/>
</dbReference>
<feature type="domain" description="PDZ" evidence="8">
    <location>
        <begin position="80"/>
        <end position="154"/>
    </location>
</feature>
<protein>
    <submittedName>
        <fullName evidence="9">Tail-specific protease</fullName>
    </submittedName>
</protein>
<dbReference type="SMART" id="SM00245">
    <property type="entry name" value="TSPc"/>
    <property type="match status" value="1"/>
</dbReference>
<dbReference type="GO" id="GO:0004175">
    <property type="term" value="F:endopeptidase activity"/>
    <property type="evidence" value="ECO:0007669"/>
    <property type="project" value="TreeGrafter"/>
</dbReference>
<proteinExistence type="inferred from homology"/>
<dbReference type="InterPro" id="IPR005151">
    <property type="entry name" value="Tail-specific_protease"/>
</dbReference>
<dbReference type="CDD" id="cd07560">
    <property type="entry name" value="Peptidase_S41_CPP"/>
    <property type="match status" value="1"/>
</dbReference>
<dbReference type="NCBIfam" id="TIGR00225">
    <property type="entry name" value="prc"/>
    <property type="match status" value="1"/>
</dbReference>